<proteinExistence type="predicted"/>
<feature type="region of interest" description="Disordered" evidence="1">
    <location>
        <begin position="456"/>
        <end position="478"/>
    </location>
</feature>
<feature type="region of interest" description="Disordered" evidence="1">
    <location>
        <begin position="80"/>
        <end position="100"/>
    </location>
</feature>
<evidence type="ECO:0000256" key="1">
    <source>
        <dbReference type="SAM" id="MobiDB-lite"/>
    </source>
</evidence>
<dbReference type="RefSeq" id="WP_344232905.1">
    <property type="nucleotide sequence ID" value="NZ_BAAAPH010000005.1"/>
</dbReference>
<accession>A0ABP4NGE7</accession>
<feature type="compositionally biased region" description="Polar residues" evidence="1">
    <location>
        <begin position="885"/>
        <end position="910"/>
    </location>
</feature>
<keyword evidence="3" id="KW-1185">Reference proteome</keyword>
<sequence length="918" mass="97002">MLEGGQIVAEWLRTARFRPGWILVSTESARLLADPDQLAVDLSSVENEGNGVYLVQSGTGERFHLIKHVGPLPAGINAEYTLDHTGTSGPPGSSGSSGEVGEVPVVVLTLSERLPEDEVAPVLARSLAESTAALRAVHQQPEVTETAQPLTTAAQPLALAADRVFGPAGTPDVDVVQRPSDHGLRAELLQRGRMADRASSRAPGRARNVHKKVRELALTMGVADEQPNAELRRTLLTADERAILDRAKNRTRPLEDRAAPLGYFGRSVGSSGASSLLMGTAAAAFTGDPLVGVGIAVPTIVNAAIGSITERRLDKQKIAGRRPAYDAERKVREHEHPGLPALLDSPPPDPPTAKKMPMATAWRNYVTRYTMPTLATAAVAGALTPLGVPAMSTALVIASSALAKSLAERLVDKKKLEFRLKRLDVTERVRLSDPDLYVSRLAAEFTDLQRRLDQLSGQHPAAGDTGAGDRPDLADVPGAPPYTVSLSSQLIENISGTARRAFVGGSAKPSANPSAVAEHLSPQVQSLLSAAGPGLLCAVTGAMGDQYFLNRDEIARDAAKLWLRGHQEAAQAAALAGVLEPRLRAFRDFTTQLENLTATKAAETRDLPVVTAPPIGPRPLARAGWRAYAVQAAAGSLGGVAGAAGLGLVVDIPDLALILTAAGATGTITATPAARFLFRRHELGVHEALETNKAFKAVNQSELRKQRAVARYLLAQLSLQAEAIVQQLGSAMGHYESVAGSNGFPELGAVAPADGRRVTGGITCQVRAGTALAIRRLAVEPGSKPQLLERLIALEKLDQAANASDHHAVHGTEESRAYVQEKFDEALAEAHQLWRDCGAPNGLALPALSDTPPEPVLDEDDKLRRMVNQLLHHRARPAETATGLAENSSTGHGADSTSGSRAADNASTRRTPNDGRNR</sequence>
<feature type="region of interest" description="Disordered" evidence="1">
    <location>
        <begin position="320"/>
        <end position="355"/>
    </location>
</feature>
<comment type="caution">
    <text evidence="2">The sequence shown here is derived from an EMBL/GenBank/DDBJ whole genome shotgun (WGS) entry which is preliminary data.</text>
</comment>
<reference evidence="3" key="1">
    <citation type="journal article" date="2019" name="Int. J. Syst. Evol. Microbiol.">
        <title>The Global Catalogue of Microorganisms (GCM) 10K type strain sequencing project: providing services to taxonomists for standard genome sequencing and annotation.</title>
        <authorList>
            <consortium name="The Broad Institute Genomics Platform"/>
            <consortium name="The Broad Institute Genome Sequencing Center for Infectious Disease"/>
            <person name="Wu L."/>
            <person name="Ma J."/>
        </authorList>
    </citation>
    <scope>NUCLEOTIDE SEQUENCE [LARGE SCALE GENOMIC DNA]</scope>
    <source>
        <strain evidence="3">JCM 15572</strain>
    </source>
</reference>
<dbReference type="EMBL" id="BAAAPH010000005">
    <property type="protein sequence ID" value="GAA1561411.1"/>
    <property type="molecule type" value="Genomic_DNA"/>
</dbReference>
<feature type="region of interest" description="Disordered" evidence="1">
    <location>
        <begin position="872"/>
        <end position="918"/>
    </location>
</feature>
<feature type="compositionally biased region" description="Low complexity" evidence="1">
    <location>
        <begin position="88"/>
        <end position="100"/>
    </location>
</feature>
<protein>
    <submittedName>
        <fullName evidence="2">Uncharacterized protein</fullName>
    </submittedName>
</protein>
<evidence type="ECO:0000313" key="3">
    <source>
        <dbReference type="Proteomes" id="UP001501705"/>
    </source>
</evidence>
<dbReference type="Proteomes" id="UP001501705">
    <property type="component" value="Unassembled WGS sequence"/>
</dbReference>
<gene>
    <name evidence="2" type="ORF">GCM10009804_17780</name>
</gene>
<feature type="compositionally biased region" description="Basic and acidic residues" evidence="1">
    <location>
        <begin position="320"/>
        <end position="337"/>
    </location>
</feature>
<organism evidence="2 3">
    <name type="scientific">Kribbella hippodromi</name>
    <dbReference type="NCBI Taxonomy" id="434347"/>
    <lineage>
        <taxon>Bacteria</taxon>
        <taxon>Bacillati</taxon>
        <taxon>Actinomycetota</taxon>
        <taxon>Actinomycetes</taxon>
        <taxon>Propionibacteriales</taxon>
        <taxon>Kribbellaceae</taxon>
        <taxon>Kribbella</taxon>
    </lineage>
</organism>
<name>A0ABP4NGE7_9ACTN</name>
<evidence type="ECO:0000313" key="2">
    <source>
        <dbReference type="EMBL" id="GAA1561411.1"/>
    </source>
</evidence>